<feature type="active site" description="Nucleophile" evidence="7">
    <location>
        <position position="358"/>
    </location>
</feature>
<reference evidence="10 11" key="1">
    <citation type="journal article" date="2021" name="Comput. Struct. Biotechnol. J.">
        <title>De novo genome assembly of the potent medicinal plant Rehmannia glutinosa using nanopore technology.</title>
        <authorList>
            <person name="Ma L."/>
            <person name="Dong C."/>
            <person name="Song C."/>
            <person name="Wang X."/>
            <person name="Zheng X."/>
            <person name="Niu Y."/>
            <person name="Chen S."/>
            <person name="Feng W."/>
        </authorList>
    </citation>
    <scope>NUCLEOTIDE SEQUENCE [LARGE SCALE GENOMIC DNA]</scope>
    <source>
        <strain evidence="10">DH-2019</strain>
    </source>
</reference>
<evidence type="ECO:0008006" key="12">
    <source>
        <dbReference type="Google" id="ProtNLM"/>
    </source>
</evidence>
<evidence type="ECO:0000313" key="10">
    <source>
        <dbReference type="EMBL" id="KAK6120792.1"/>
    </source>
</evidence>
<dbReference type="Gene3D" id="3.20.20.80">
    <property type="entry name" value="Glycosidases"/>
    <property type="match status" value="1"/>
</dbReference>
<proteinExistence type="inferred from homology"/>
<feature type="domain" description="CBM-cenC" evidence="9">
    <location>
        <begin position="24"/>
        <end position="140"/>
    </location>
</feature>
<dbReference type="PANTHER" id="PTHR31490:SF2">
    <property type="entry name" value="GLYCOSYL HYDROLASE FAMILY 10 PROTEIN"/>
    <property type="match status" value="1"/>
</dbReference>
<evidence type="ECO:0000256" key="3">
    <source>
        <dbReference type="ARBA" id="ARBA00022801"/>
    </source>
</evidence>
<dbReference type="SUPFAM" id="SSF49785">
    <property type="entry name" value="Galactose-binding domain-like"/>
    <property type="match status" value="1"/>
</dbReference>
<evidence type="ECO:0000256" key="6">
    <source>
        <dbReference type="ARBA" id="ARBA00023326"/>
    </source>
</evidence>
<keyword evidence="2" id="KW-0677">Repeat</keyword>
<keyword evidence="6" id="KW-0624">Polysaccharide degradation</keyword>
<protein>
    <recommendedName>
        <fullName evidence="12">GH10 domain-containing protein</fullName>
    </recommendedName>
</protein>
<sequence length="485" mass="54960">MGYFWIRCYMCLAKPLEPQYNGGVVVNPQLNEGLKGWTTFGDAKIEHGQSNDGNKYIIASNRKQPFHSFSQKFNLEKDKLYTFSAWLQVSHGNADIAAIFKTNTSYETAGWVVAQKGCWSMLKGGLVVNVSGPAELYFEVRKTRVKFQAVDQHGQPIPNATISIINKRPNFPLGVAINKNILGNNAYQNWFTSRFKLTGLRRSKQRRGKLLDPRRPAPVRQAQWRLGTRPQRYMGRPKIPAILGLRTFPNDLRAVATHRTNAVVLRYRGQLIHWDVRARYIDRKMLPFLNEYNTIEEPGDGASSPAKYMQKIQLLRSQGYKGPLGIGLQGHFGIPNLPYVRSSIDFLASAGLPIWITELDVKPNPNQAAYLEQILRELHAHKAVRGILLWVAWSPQGCYTMCLTDNNFKNLATGDVVDKIRNEWSSAADLPGTTDSNGFFETSLFHGEYEAKISHPKGDQFSTHQKINLVPEEEARDVYRVQINV</sequence>
<evidence type="ECO:0000256" key="1">
    <source>
        <dbReference type="ARBA" id="ARBA00007495"/>
    </source>
</evidence>
<keyword evidence="3" id="KW-0378">Hydrolase</keyword>
<dbReference type="Gene3D" id="2.60.120.260">
    <property type="entry name" value="Galactose-binding domain-like"/>
    <property type="match status" value="1"/>
</dbReference>
<dbReference type="InterPro" id="IPR008979">
    <property type="entry name" value="Galactose-bd-like_sf"/>
</dbReference>
<dbReference type="InterPro" id="IPR003305">
    <property type="entry name" value="CenC_carb-bd"/>
</dbReference>
<keyword evidence="5" id="KW-0326">Glycosidase</keyword>
<evidence type="ECO:0000256" key="4">
    <source>
        <dbReference type="ARBA" id="ARBA00023277"/>
    </source>
</evidence>
<dbReference type="InterPro" id="IPR001000">
    <property type="entry name" value="GH10_dom"/>
</dbReference>
<evidence type="ECO:0000259" key="9">
    <source>
        <dbReference type="Pfam" id="PF02018"/>
    </source>
</evidence>
<dbReference type="Pfam" id="PF02018">
    <property type="entry name" value="CBM_4_9"/>
    <property type="match status" value="1"/>
</dbReference>
<dbReference type="InterPro" id="IPR044846">
    <property type="entry name" value="GH10"/>
</dbReference>
<dbReference type="EMBL" id="JABTTQ020003004">
    <property type="protein sequence ID" value="KAK6120792.1"/>
    <property type="molecule type" value="Genomic_DNA"/>
</dbReference>
<dbReference type="PANTHER" id="PTHR31490">
    <property type="entry name" value="GLYCOSYL HYDROLASE"/>
    <property type="match status" value="1"/>
</dbReference>
<dbReference type="InterPro" id="IPR031158">
    <property type="entry name" value="GH10_AS"/>
</dbReference>
<dbReference type="Pfam" id="PF00331">
    <property type="entry name" value="Glyco_hydro_10"/>
    <property type="match status" value="1"/>
</dbReference>
<evidence type="ECO:0000313" key="11">
    <source>
        <dbReference type="Proteomes" id="UP001318860"/>
    </source>
</evidence>
<organism evidence="10 11">
    <name type="scientific">Rehmannia glutinosa</name>
    <name type="common">Chinese foxglove</name>
    <dbReference type="NCBI Taxonomy" id="99300"/>
    <lineage>
        <taxon>Eukaryota</taxon>
        <taxon>Viridiplantae</taxon>
        <taxon>Streptophyta</taxon>
        <taxon>Embryophyta</taxon>
        <taxon>Tracheophyta</taxon>
        <taxon>Spermatophyta</taxon>
        <taxon>Magnoliopsida</taxon>
        <taxon>eudicotyledons</taxon>
        <taxon>Gunneridae</taxon>
        <taxon>Pentapetalae</taxon>
        <taxon>asterids</taxon>
        <taxon>lamiids</taxon>
        <taxon>Lamiales</taxon>
        <taxon>Orobanchaceae</taxon>
        <taxon>Rehmannieae</taxon>
        <taxon>Rehmannia</taxon>
    </lineage>
</organism>
<dbReference type="SUPFAM" id="SSF51445">
    <property type="entry name" value="(Trans)glycosidases"/>
    <property type="match status" value="1"/>
</dbReference>
<dbReference type="Proteomes" id="UP001318860">
    <property type="component" value="Unassembled WGS sequence"/>
</dbReference>
<evidence type="ECO:0000256" key="7">
    <source>
        <dbReference type="PROSITE-ProRule" id="PRU10061"/>
    </source>
</evidence>
<evidence type="ECO:0000256" key="2">
    <source>
        <dbReference type="ARBA" id="ARBA00022737"/>
    </source>
</evidence>
<feature type="domain" description="GH10" evidence="8">
    <location>
        <begin position="278"/>
        <end position="390"/>
    </location>
</feature>
<gene>
    <name evidence="10" type="ORF">DH2020_045468</name>
</gene>
<keyword evidence="4" id="KW-0119">Carbohydrate metabolism</keyword>
<accession>A0ABR0UET2</accession>
<dbReference type="PROSITE" id="PS00591">
    <property type="entry name" value="GH10_1"/>
    <property type="match status" value="1"/>
</dbReference>
<evidence type="ECO:0000256" key="5">
    <source>
        <dbReference type="ARBA" id="ARBA00023295"/>
    </source>
</evidence>
<keyword evidence="11" id="KW-1185">Reference proteome</keyword>
<comment type="caution">
    <text evidence="10">The sequence shown here is derived from an EMBL/GenBank/DDBJ whole genome shotgun (WGS) entry which is preliminary data.</text>
</comment>
<dbReference type="InterPro" id="IPR017853">
    <property type="entry name" value="GH"/>
</dbReference>
<comment type="similarity">
    <text evidence="1">Belongs to the glycosyl hydrolase 10 (cellulase F) family.</text>
</comment>
<name>A0ABR0UET2_REHGL</name>
<evidence type="ECO:0000259" key="8">
    <source>
        <dbReference type="Pfam" id="PF00331"/>
    </source>
</evidence>